<sequence length="86" mass="9426">MRTLYIGCYTNGSSQGLQKISFNASTGSLIALKLFKKSQTLLSSSMTSKLSIPPLKSPSQKIPSYSLFPTQKSVRYPSLETTLAIY</sequence>
<dbReference type="Proteomes" id="UP000031670">
    <property type="component" value="Unassembled WGS sequence"/>
</dbReference>
<dbReference type="EMBL" id="BBSA01000029">
    <property type="protein sequence ID" value="GAM66027.1"/>
    <property type="molecule type" value="Genomic_DNA"/>
</dbReference>
<comment type="caution">
    <text evidence="1">The sequence shown here is derived from an EMBL/GenBank/DDBJ whole genome shotgun (WGS) entry which is preliminary data.</text>
</comment>
<evidence type="ECO:0000313" key="1">
    <source>
        <dbReference type="EMBL" id="GAM66027.1"/>
    </source>
</evidence>
<gene>
    <name evidence="1" type="ORF">JCM19232_3076</name>
</gene>
<accession>A0A0B8PMV4</accession>
<reference evidence="1 2" key="2">
    <citation type="submission" date="2015-01" db="EMBL/GenBank/DDBJ databases">
        <authorList>
            <consortium name="NBRP consortium"/>
            <person name="Sawabe T."/>
            <person name="Meirelles P."/>
            <person name="Feng G."/>
            <person name="Sayaka M."/>
            <person name="Hattori M."/>
            <person name="Ohkuma M."/>
        </authorList>
    </citation>
    <scope>NUCLEOTIDE SEQUENCE [LARGE SCALE GENOMIC DNA]</scope>
    <source>
        <strain evidence="1 2">JCM19232</strain>
    </source>
</reference>
<proteinExistence type="predicted"/>
<reference evidence="1 2" key="1">
    <citation type="submission" date="2015-01" db="EMBL/GenBank/DDBJ databases">
        <title>Vibrio sp. C5 JCM 19232 whole genome shotgun sequence.</title>
        <authorList>
            <person name="Sawabe T."/>
            <person name="Meirelles P."/>
            <person name="Feng G."/>
            <person name="Sayaka M."/>
            <person name="Hattori M."/>
            <person name="Ohkuma M."/>
        </authorList>
    </citation>
    <scope>NUCLEOTIDE SEQUENCE [LARGE SCALE GENOMIC DNA]</scope>
    <source>
        <strain evidence="1 2">JCM19232</strain>
    </source>
</reference>
<dbReference type="AlphaFoldDB" id="A0A0B8PMV4"/>
<protein>
    <submittedName>
        <fullName evidence="1">Uncharacterized protein</fullName>
    </submittedName>
</protein>
<organism evidence="1 2">
    <name type="scientific">Vibrio ishigakensis</name>
    <dbReference type="NCBI Taxonomy" id="1481914"/>
    <lineage>
        <taxon>Bacteria</taxon>
        <taxon>Pseudomonadati</taxon>
        <taxon>Pseudomonadota</taxon>
        <taxon>Gammaproteobacteria</taxon>
        <taxon>Vibrionales</taxon>
        <taxon>Vibrionaceae</taxon>
        <taxon>Vibrio</taxon>
    </lineage>
</organism>
<evidence type="ECO:0000313" key="2">
    <source>
        <dbReference type="Proteomes" id="UP000031670"/>
    </source>
</evidence>
<name>A0A0B8PMV4_9VIBR</name>